<keyword evidence="3" id="KW-0449">Lipoprotein</keyword>
<dbReference type="AlphaFoldDB" id="F9Q9A5"/>
<dbReference type="Proteomes" id="UP000006235">
    <property type="component" value="Unassembled WGS sequence"/>
</dbReference>
<sequence length="37" mass="4173">MGMSFKERKMKKLVFTFLGVALLAGCSAVQSPFHKKR</sequence>
<dbReference type="InterPro" id="IPR012640">
    <property type="entry name" value="Membr_lipoprot_lipid_attach_CS"/>
</dbReference>
<dbReference type="STRING" id="1035188.HMPREF9952_2081"/>
<proteinExistence type="predicted"/>
<gene>
    <name evidence="3" type="ORF">HMPREF9952_2081</name>
</gene>
<evidence type="ECO:0000256" key="1">
    <source>
        <dbReference type="ARBA" id="ARBA00017922"/>
    </source>
</evidence>
<dbReference type="EMBL" id="AFUV01000013">
    <property type="protein sequence ID" value="EGV05860.1"/>
    <property type="molecule type" value="Genomic_DNA"/>
</dbReference>
<protein>
    <recommendedName>
        <fullName evidence="1">Type IV secretion system putative lipoprotein virB7</fullName>
    </recommendedName>
</protein>
<evidence type="ECO:0000256" key="2">
    <source>
        <dbReference type="ARBA" id="ARBA00022729"/>
    </source>
</evidence>
<evidence type="ECO:0000313" key="4">
    <source>
        <dbReference type="Proteomes" id="UP000006235"/>
    </source>
</evidence>
<evidence type="ECO:0000313" key="3">
    <source>
        <dbReference type="EMBL" id="EGV05860.1"/>
    </source>
</evidence>
<organism evidence="3 4">
    <name type="scientific">Haemophilus pittmaniae HK 85</name>
    <dbReference type="NCBI Taxonomy" id="1035188"/>
    <lineage>
        <taxon>Bacteria</taxon>
        <taxon>Pseudomonadati</taxon>
        <taxon>Pseudomonadota</taxon>
        <taxon>Gammaproteobacteria</taxon>
        <taxon>Pasteurellales</taxon>
        <taxon>Pasteurellaceae</taxon>
        <taxon>Haemophilus</taxon>
    </lineage>
</organism>
<accession>F9Q9A5</accession>
<dbReference type="Pfam" id="PF08139">
    <property type="entry name" value="LPAM_1"/>
    <property type="match status" value="1"/>
</dbReference>
<name>F9Q9A5_9PAST</name>
<keyword evidence="2" id="KW-0732">Signal</keyword>
<reference evidence="3 4" key="1">
    <citation type="submission" date="2011-07" db="EMBL/GenBank/DDBJ databases">
        <authorList>
            <person name="Harkins D.M."/>
            <person name="Madupu R."/>
            <person name="Durkin A.S."/>
            <person name="Torralba M."/>
            <person name="Methe B."/>
            <person name="Sutton G.G."/>
            <person name="Nelson K.E."/>
        </authorList>
    </citation>
    <scope>NUCLEOTIDE SEQUENCE [LARGE SCALE GENOMIC DNA]</scope>
    <source>
        <strain evidence="3 4">HK 85</strain>
    </source>
</reference>
<comment type="caution">
    <text evidence="3">The sequence shown here is derived from an EMBL/GenBank/DDBJ whole genome shotgun (WGS) entry which is preliminary data.</text>
</comment>
<dbReference type="PROSITE" id="PS51257">
    <property type="entry name" value="PROKAR_LIPOPROTEIN"/>
    <property type="match status" value="1"/>
</dbReference>